<evidence type="ECO:0000259" key="4">
    <source>
        <dbReference type="SMART" id="SM00418"/>
    </source>
</evidence>
<keyword evidence="2" id="KW-0238">DNA-binding</keyword>
<organism evidence="5 6">
    <name type="scientific">Catellatospora methionotrophica</name>
    <dbReference type="NCBI Taxonomy" id="121620"/>
    <lineage>
        <taxon>Bacteria</taxon>
        <taxon>Bacillati</taxon>
        <taxon>Actinomycetota</taxon>
        <taxon>Actinomycetes</taxon>
        <taxon>Micromonosporales</taxon>
        <taxon>Micromonosporaceae</taxon>
        <taxon>Catellatospora</taxon>
    </lineage>
</organism>
<keyword evidence="3" id="KW-0804">Transcription</keyword>
<evidence type="ECO:0000256" key="3">
    <source>
        <dbReference type="ARBA" id="ARBA00023163"/>
    </source>
</evidence>
<dbReference type="PANTHER" id="PTHR43132">
    <property type="entry name" value="ARSENICAL RESISTANCE OPERON REPRESSOR ARSR-RELATED"/>
    <property type="match status" value="1"/>
</dbReference>
<dbReference type="Gene3D" id="1.10.10.10">
    <property type="entry name" value="Winged helix-like DNA-binding domain superfamily/Winged helix DNA-binding domain"/>
    <property type="match status" value="1"/>
</dbReference>
<dbReference type="InterPro" id="IPR036388">
    <property type="entry name" value="WH-like_DNA-bd_sf"/>
</dbReference>
<dbReference type="GO" id="GO:0003700">
    <property type="term" value="F:DNA-binding transcription factor activity"/>
    <property type="evidence" value="ECO:0007669"/>
    <property type="project" value="InterPro"/>
</dbReference>
<accession>A0A8J3L5C9</accession>
<sequence>MLRIHFAPEDFARVRVLSQPDPLWETVLSIFRLQDRSLPLAFHEWRRAATLACSRDDLAVLGALVPGGYFPDFLTPSEGGLGLDAGLDALLSTPRSRLREELAILAARHRLPGWTARLADGDRETLQRLADAIRRHFHAAIEPFWPQAQAHIDADRARRARAFLDGGVDGLLSSYLPLMQWSPPVLTVAVLRDQDVHLDGRGLLLVPSYISMNTPDVLLDSTLPQVLVYPVEHSLAVSAMVLPPRMSLAPLIGDTRTAVLESIGQGSTTTELARRVGVSASSISQHTTVLRTAGLIQTGRVGKAVLHTLTPLGTALLEPGLAG</sequence>
<evidence type="ECO:0000313" key="6">
    <source>
        <dbReference type="Proteomes" id="UP000660339"/>
    </source>
</evidence>
<dbReference type="AlphaFoldDB" id="A0A8J3L5C9"/>
<dbReference type="SUPFAM" id="SSF46785">
    <property type="entry name" value="Winged helix' DNA-binding domain"/>
    <property type="match status" value="1"/>
</dbReference>
<proteinExistence type="predicted"/>
<dbReference type="Proteomes" id="UP000660339">
    <property type="component" value="Unassembled WGS sequence"/>
</dbReference>
<dbReference type="GO" id="GO:0003677">
    <property type="term" value="F:DNA binding"/>
    <property type="evidence" value="ECO:0007669"/>
    <property type="project" value="UniProtKB-KW"/>
</dbReference>
<evidence type="ECO:0000256" key="2">
    <source>
        <dbReference type="ARBA" id="ARBA00023125"/>
    </source>
</evidence>
<reference evidence="5" key="1">
    <citation type="submission" date="2021-01" db="EMBL/GenBank/DDBJ databases">
        <title>Whole genome shotgun sequence of Catellatospora methionotrophica NBRC 14553.</title>
        <authorList>
            <person name="Komaki H."/>
            <person name="Tamura T."/>
        </authorList>
    </citation>
    <scope>NUCLEOTIDE SEQUENCE</scope>
    <source>
        <strain evidence="5">NBRC 14553</strain>
    </source>
</reference>
<evidence type="ECO:0000313" key="5">
    <source>
        <dbReference type="EMBL" id="GIG11804.1"/>
    </source>
</evidence>
<dbReference type="RefSeq" id="WP_166380599.1">
    <property type="nucleotide sequence ID" value="NZ_BAAATT010000011.1"/>
</dbReference>
<dbReference type="InterPro" id="IPR011991">
    <property type="entry name" value="ArsR-like_HTH"/>
</dbReference>
<comment type="caution">
    <text evidence="5">The sequence shown here is derived from an EMBL/GenBank/DDBJ whole genome shotgun (WGS) entry which is preliminary data.</text>
</comment>
<dbReference type="EMBL" id="BONJ01000001">
    <property type="protein sequence ID" value="GIG11804.1"/>
    <property type="molecule type" value="Genomic_DNA"/>
</dbReference>
<dbReference type="PANTHER" id="PTHR43132:SF8">
    <property type="entry name" value="HTH-TYPE TRANSCRIPTIONAL REGULATOR KMTR"/>
    <property type="match status" value="1"/>
</dbReference>
<dbReference type="SMART" id="SM00418">
    <property type="entry name" value="HTH_ARSR"/>
    <property type="match status" value="1"/>
</dbReference>
<dbReference type="InterPro" id="IPR001845">
    <property type="entry name" value="HTH_ArsR_DNA-bd_dom"/>
</dbReference>
<dbReference type="CDD" id="cd00090">
    <property type="entry name" value="HTH_ARSR"/>
    <property type="match status" value="1"/>
</dbReference>
<protein>
    <submittedName>
        <fullName evidence="5">Transcriptional regulator</fullName>
    </submittedName>
</protein>
<evidence type="ECO:0000256" key="1">
    <source>
        <dbReference type="ARBA" id="ARBA00023015"/>
    </source>
</evidence>
<keyword evidence="6" id="KW-1185">Reference proteome</keyword>
<keyword evidence="1" id="KW-0805">Transcription regulation</keyword>
<feature type="domain" description="HTH arsR-type" evidence="4">
    <location>
        <begin position="246"/>
        <end position="317"/>
    </location>
</feature>
<gene>
    <name evidence="5" type="ORF">Cme02nite_01360</name>
</gene>
<dbReference type="InterPro" id="IPR051011">
    <property type="entry name" value="Metal_resp_trans_reg"/>
</dbReference>
<dbReference type="InterPro" id="IPR036390">
    <property type="entry name" value="WH_DNA-bd_sf"/>
</dbReference>
<name>A0A8J3L5C9_9ACTN</name>